<dbReference type="EMBL" id="SZZH01000004">
    <property type="protein sequence ID" value="TKV57680.1"/>
    <property type="molecule type" value="Genomic_DNA"/>
</dbReference>
<evidence type="ECO:0000313" key="2">
    <source>
        <dbReference type="EMBL" id="TKV57680.1"/>
    </source>
</evidence>
<sequence length="328" mass="36564">MIARDRVQEAVDALYGGDPADFLPHRKELTAQARAAKDRDAAKAIAALRKPTRSAHLLNQLSLREPERVDALLRLTDSPDTGGGRSRRDALKAMRELTTRRRRLVDDLADRAFAGAGEDSPTTALRDEVVATLNAALGDPDVGTELAEGRLVRSHEWAGFGFSAADLALVPDDDPAETDDDRDDADEEDLEPDDQEGEDQPSGDDDELDDTEGDEPDEPEDDEDGDEDEPEEQEEDEEPEDDQPADDEDDDEDDVAGPITEAREVLRLAERDLKTQQRSEREQQDHVADLEDELAEAQIRLDEIRVAIRRAEMVQRRARTALERLSDR</sequence>
<evidence type="ECO:0000256" key="1">
    <source>
        <dbReference type="SAM" id="MobiDB-lite"/>
    </source>
</evidence>
<evidence type="ECO:0000313" key="3">
    <source>
        <dbReference type="Proteomes" id="UP000306985"/>
    </source>
</evidence>
<feature type="compositionally biased region" description="Acidic residues" evidence="1">
    <location>
        <begin position="171"/>
        <end position="255"/>
    </location>
</feature>
<feature type="region of interest" description="Disordered" evidence="1">
    <location>
        <begin position="166"/>
        <end position="265"/>
    </location>
</feature>
<reference evidence="2 3" key="1">
    <citation type="submission" date="2019-05" db="EMBL/GenBank/DDBJ databases">
        <title>Nakamurella sp. N5BH11, whole genome shotgun sequence.</title>
        <authorList>
            <person name="Tuo L."/>
        </authorList>
    </citation>
    <scope>NUCLEOTIDE SEQUENCE [LARGE SCALE GENOMIC DNA]</scope>
    <source>
        <strain evidence="2 3">N5BH11</strain>
    </source>
</reference>
<dbReference type="RefSeq" id="WP_137450764.1">
    <property type="nucleotide sequence ID" value="NZ_SZZH01000004.1"/>
</dbReference>
<comment type="caution">
    <text evidence="2">The sequence shown here is derived from an EMBL/GenBank/DDBJ whole genome shotgun (WGS) entry which is preliminary data.</text>
</comment>
<accession>A0A4U6QCD3</accession>
<dbReference type="AlphaFoldDB" id="A0A4U6QCD3"/>
<dbReference type="OrthoDB" id="3541690at2"/>
<dbReference type="Proteomes" id="UP000306985">
    <property type="component" value="Unassembled WGS sequence"/>
</dbReference>
<protein>
    <submittedName>
        <fullName evidence="2">Uncharacterized protein</fullName>
    </submittedName>
</protein>
<organism evidence="2 3">
    <name type="scientific">Nakamurella flava</name>
    <dbReference type="NCBI Taxonomy" id="2576308"/>
    <lineage>
        <taxon>Bacteria</taxon>
        <taxon>Bacillati</taxon>
        <taxon>Actinomycetota</taxon>
        <taxon>Actinomycetes</taxon>
        <taxon>Nakamurellales</taxon>
        <taxon>Nakamurellaceae</taxon>
        <taxon>Nakamurella</taxon>
    </lineage>
</organism>
<gene>
    <name evidence="2" type="ORF">FDO65_16135</name>
</gene>
<proteinExistence type="predicted"/>
<keyword evidence="3" id="KW-1185">Reference proteome</keyword>
<name>A0A4U6QCD3_9ACTN</name>